<evidence type="ECO:0000259" key="1">
    <source>
        <dbReference type="PROSITE" id="PS50127"/>
    </source>
</evidence>
<dbReference type="OrthoDB" id="7851174at2759"/>
<proteinExistence type="predicted"/>
<accession>A0A1Z5JCI9</accession>
<dbReference type="InterPro" id="IPR000608">
    <property type="entry name" value="UBC"/>
</dbReference>
<dbReference type="PANTHER" id="PTHR24068">
    <property type="entry name" value="UBIQUITIN-CONJUGATING ENZYME E2"/>
    <property type="match status" value="1"/>
</dbReference>
<dbReference type="SMART" id="SM00212">
    <property type="entry name" value="UBCc"/>
    <property type="match status" value="1"/>
</dbReference>
<evidence type="ECO:0000313" key="3">
    <source>
        <dbReference type="Proteomes" id="UP000198406"/>
    </source>
</evidence>
<dbReference type="EMBL" id="BDSP01000044">
    <property type="protein sequence ID" value="GAX11705.1"/>
    <property type="molecule type" value="Genomic_DNA"/>
</dbReference>
<dbReference type="Pfam" id="PF00179">
    <property type="entry name" value="UQ_con"/>
    <property type="match status" value="1"/>
</dbReference>
<reference evidence="2 3" key="1">
    <citation type="journal article" date="2015" name="Plant Cell">
        <title>Oil accumulation by the oleaginous diatom Fistulifera solaris as revealed by the genome and transcriptome.</title>
        <authorList>
            <person name="Tanaka T."/>
            <person name="Maeda Y."/>
            <person name="Veluchamy A."/>
            <person name="Tanaka M."/>
            <person name="Abida H."/>
            <person name="Marechal E."/>
            <person name="Bowler C."/>
            <person name="Muto M."/>
            <person name="Sunaga Y."/>
            <person name="Tanaka M."/>
            <person name="Yoshino T."/>
            <person name="Taniguchi T."/>
            <person name="Fukuda Y."/>
            <person name="Nemoto M."/>
            <person name="Matsumoto M."/>
            <person name="Wong P.S."/>
            <person name="Aburatani S."/>
            <person name="Fujibuchi W."/>
        </authorList>
    </citation>
    <scope>NUCLEOTIDE SEQUENCE [LARGE SCALE GENOMIC DNA]</scope>
    <source>
        <strain evidence="2 3">JPCC DA0580</strain>
    </source>
</reference>
<comment type="caution">
    <text evidence="2">The sequence shown here is derived from an EMBL/GenBank/DDBJ whole genome shotgun (WGS) entry which is preliminary data.</text>
</comment>
<dbReference type="InterPro" id="IPR016135">
    <property type="entry name" value="UBQ-conjugating_enzyme/RWD"/>
</dbReference>
<dbReference type="Gene3D" id="3.10.110.10">
    <property type="entry name" value="Ubiquitin Conjugating Enzyme"/>
    <property type="match status" value="1"/>
</dbReference>
<dbReference type="InParanoid" id="A0A1Z5JCI9"/>
<organism evidence="2 3">
    <name type="scientific">Fistulifera solaris</name>
    <name type="common">Oleaginous diatom</name>
    <dbReference type="NCBI Taxonomy" id="1519565"/>
    <lineage>
        <taxon>Eukaryota</taxon>
        <taxon>Sar</taxon>
        <taxon>Stramenopiles</taxon>
        <taxon>Ochrophyta</taxon>
        <taxon>Bacillariophyta</taxon>
        <taxon>Bacillariophyceae</taxon>
        <taxon>Bacillariophycidae</taxon>
        <taxon>Naviculales</taxon>
        <taxon>Naviculaceae</taxon>
        <taxon>Fistulifera</taxon>
    </lineage>
</organism>
<gene>
    <name evidence="2" type="ORF">FisN_7Lh076</name>
</gene>
<dbReference type="PROSITE" id="PS50127">
    <property type="entry name" value="UBC_2"/>
    <property type="match status" value="1"/>
</dbReference>
<protein>
    <recommendedName>
        <fullName evidence="1">UBC core domain-containing protein</fullName>
    </recommendedName>
</protein>
<dbReference type="AlphaFoldDB" id="A0A1Z5JCI9"/>
<dbReference type="SUPFAM" id="SSF54495">
    <property type="entry name" value="UBC-like"/>
    <property type="match status" value="1"/>
</dbReference>
<dbReference type="Proteomes" id="UP000198406">
    <property type="component" value="Unassembled WGS sequence"/>
</dbReference>
<name>A0A1Z5JCI9_FISSO</name>
<evidence type="ECO:0000313" key="2">
    <source>
        <dbReference type="EMBL" id="GAX11705.1"/>
    </source>
</evidence>
<feature type="domain" description="UBC core" evidence="1">
    <location>
        <begin position="1"/>
        <end position="147"/>
    </location>
</feature>
<keyword evidence="3" id="KW-1185">Reference proteome</keyword>
<sequence>MSKRLLKERQKLEQTPLSYVKNIDLVGDDLFVWDVTLNGPPDSPYHGGNFILRLEFPTQYPFKAPVLKFQTPIYHPSVLKQTGEVCGAVLGQWGPTLTAEHCLLTVYSLLQDPQPDHPLEEDIAQQLATNRKEFEKIAKKMTKEHAMK</sequence>